<protein>
    <recommendedName>
        <fullName evidence="1">DUF7793 domain-containing protein</fullName>
    </recommendedName>
</protein>
<dbReference type="EMBL" id="FPAG01000005">
    <property type="protein sequence ID" value="SFS83958.1"/>
    <property type="molecule type" value="Genomic_DNA"/>
</dbReference>
<dbReference type="Pfam" id="PF25056">
    <property type="entry name" value="DUF7793"/>
    <property type="match status" value="1"/>
</dbReference>
<name>A0A1I6T4I3_9FLAO</name>
<sequence length="124" mass="14034">MKNCIENDVASFWIQDEILFFNYKPGVAIHLPEAIRIVSDRLKLQQGEAYPILCNIQGVKEVSKQARRYLATEGTLLTKAVAFISHTPLAHILSQLYVKGNMPSIPTCVVQTKEEGIKFLKEFK</sequence>
<evidence type="ECO:0000259" key="1">
    <source>
        <dbReference type="Pfam" id="PF25056"/>
    </source>
</evidence>
<gene>
    <name evidence="2" type="ORF">SAMN04487906_1839</name>
</gene>
<dbReference type="Proteomes" id="UP000183209">
    <property type="component" value="Unassembled WGS sequence"/>
</dbReference>
<dbReference type="Gene3D" id="3.40.1680.10">
    <property type="entry name" value="yp_829618.1 domain like"/>
    <property type="match status" value="1"/>
</dbReference>
<dbReference type="RefSeq" id="WP_074978369.1">
    <property type="nucleotide sequence ID" value="NZ_FPAG01000005.1"/>
</dbReference>
<proteinExistence type="predicted"/>
<reference evidence="2 3" key="1">
    <citation type="submission" date="2016-10" db="EMBL/GenBank/DDBJ databases">
        <authorList>
            <person name="de Groot N.N."/>
        </authorList>
    </citation>
    <scope>NUCLEOTIDE SEQUENCE [LARGE SCALE GENOMIC DNA]</scope>
    <source>
        <strain evidence="2 3">CGMCC 1.6114</strain>
    </source>
</reference>
<organism evidence="2 3">
    <name type="scientific">Zhouia amylolytica</name>
    <dbReference type="NCBI Taxonomy" id="376730"/>
    <lineage>
        <taxon>Bacteria</taxon>
        <taxon>Pseudomonadati</taxon>
        <taxon>Bacteroidota</taxon>
        <taxon>Flavobacteriia</taxon>
        <taxon>Flavobacteriales</taxon>
        <taxon>Flavobacteriaceae</taxon>
        <taxon>Zhouia</taxon>
    </lineage>
</organism>
<evidence type="ECO:0000313" key="3">
    <source>
        <dbReference type="Proteomes" id="UP000183209"/>
    </source>
</evidence>
<dbReference type="OrthoDB" id="957652at2"/>
<dbReference type="InterPro" id="IPR056695">
    <property type="entry name" value="DUF7793"/>
</dbReference>
<evidence type="ECO:0000313" key="2">
    <source>
        <dbReference type="EMBL" id="SFS83958.1"/>
    </source>
</evidence>
<feature type="domain" description="DUF7793" evidence="1">
    <location>
        <begin position="12"/>
        <end position="124"/>
    </location>
</feature>
<dbReference type="AlphaFoldDB" id="A0A1I6T4I3"/>
<accession>A0A1I6T4I3</accession>